<reference evidence="2" key="1">
    <citation type="journal article" date="2017" name="Nat. Ecol. Evol.">
        <title>Genome expansion and lineage-specific genetic innovations in the forest pathogenic fungi Armillaria.</title>
        <authorList>
            <person name="Sipos G."/>
            <person name="Prasanna A.N."/>
            <person name="Walter M.C."/>
            <person name="O'Connor E."/>
            <person name="Balint B."/>
            <person name="Krizsan K."/>
            <person name="Kiss B."/>
            <person name="Hess J."/>
            <person name="Varga T."/>
            <person name="Slot J."/>
            <person name="Riley R."/>
            <person name="Boka B."/>
            <person name="Rigling D."/>
            <person name="Barry K."/>
            <person name="Lee J."/>
            <person name="Mihaltcheva S."/>
            <person name="LaButti K."/>
            <person name="Lipzen A."/>
            <person name="Waldron R."/>
            <person name="Moloney N.M."/>
            <person name="Sperisen C."/>
            <person name="Kredics L."/>
            <person name="Vagvoelgyi C."/>
            <person name="Patrignani A."/>
            <person name="Fitzpatrick D."/>
            <person name="Nagy I."/>
            <person name="Doyle S."/>
            <person name="Anderson J.B."/>
            <person name="Grigoriev I.V."/>
            <person name="Gueldener U."/>
            <person name="Muensterkoetter M."/>
            <person name="Nagy L.G."/>
        </authorList>
    </citation>
    <scope>NUCLEOTIDE SEQUENCE [LARGE SCALE GENOMIC DNA]</scope>
    <source>
        <strain evidence="2">28-4</strain>
    </source>
</reference>
<name>A0A2H3BH20_9AGAR</name>
<keyword evidence="2" id="KW-1185">Reference proteome</keyword>
<evidence type="ECO:0000313" key="2">
    <source>
        <dbReference type="Proteomes" id="UP000218334"/>
    </source>
</evidence>
<dbReference type="AlphaFoldDB" id="A0A2H3BH20"/>
<evidence type="ECO:0000313" key="1">
    <source>
        <dbReference type="EMBL" id="PBK65338.1"/>
    </source>
</evidence>
<dbReference type="Proteomes" id="UP000218334">
    <property type="component" value="Unassembled WGS sequence"/>
</dbReference>
<dbReference type="EMBL" id="KZ293446">
    <property type="protein sequence ID" value="PBK65338.1"/>
    <property type="molecule type" value="Genomic_DNA"/>
</dbReference>
<protein>
    <submittedName>
        <fullName evidence="1">Uncharacterized protein</fullName>
    </submittedName>
</protein>
<sequence>MPALNARLQVARLAEAGGDSVPYLVNVAKVAVLVFRLLDQKAKNKESAKELCESIANTKLPWF</sequence>
<accession>A0A2H3BH20</accession>
<proteinExistence type="predicted"/>
<gene>
    <name evidence="1" type="ORF">ARMSODRAFT_1022448</name>
</gene>
<organism evidence="1 2">
    <name type="scientific">Armillaria solidipes</name>
    <dbReference type="NCBI Taxonomy" id="1076256"/>
    <lineage>
        <taxon>Eukaryota</taxon>
        <taxon>Fungi</taxon>
        <taxon>Dikarya</taxon>
        <taxon>Basidiomycota</taxon>
        <taxon>Agaricomycotina</taxon>
        <taxon>Agaricomycetes</taxon>
        <taxon>Agaricomycetidae</taxon>
        <taxon>Agaricales</taxon>
        <taxon>Marasmiineae</taxon>
        <taxon>Physalacriaceae</taxon>
        <taxon>Armillaria</taxon>
    </lineage>
</organism>